<evidence type="ECO:0000256" key="3">
    <source>
        <dbReference type="ARBA" id="ARBA00022898"/>
    </source>
</evidence>
<gene>
    <name evidence="7" type="ORF">P0082_03095</name>
</gene>
<accession>A0ABY8MIL6</accession>
<evidence type="ECO:0000256" key="1">
    <source>
        <dbReference type="ARBA" id="ARBA00001933"/>
    </source>
</evidence>
<reference evidence="7 8" key="1">
    <citation type="submission" date="2023-04" db="EMBL/GenBank/DDBJ databases">
        <title>Spirochaete genome identified in red abalone sample constitutes a novel genus.</title>
        <authorList>
            <person name="Sharma S.P."/>
            <person name="Purcell C.M."/>
            <person name="Hyde J.R."/>
            <person name="Severin A.J."/>
        </authorList>
    </citation>
    <scope>NUCLEOTIDE SEQUENCE [LARGE SCALE GENOMIC DNA]</scope>
    <source>
        <strain evidence="7 8">SP-2023</strain>
    </source>
</reference>
<proteinExistence type="inferred from homology"/>
<evidence type="ECO:0000256" key="2">
    <source>
        <dbReference type="ARBA" id="ARBA00012224"/>
    </source>
</evidence>
<keyword evidence="3" id="KW-0663">Pyridoxal phosphate</keyword>
<evidence type="ECO:0000256" key="4">
    <source>
        <dbReference type="ARBA" id="ARBA00023239"/>
    </source>
</evidence>
<dbReference type="InterPro" id="IPR015424">
    <property type="entry name" value="PyrdxlP-dep_Trfase"/>
</dbReference>
<keyword evidence="4 7" id="KW-0456">Lyase</keyword>
<evidence type="ECO:0000259" key="6">
    <source>
        <dbReference type="Pfam" id="PF00155"/>
    </source>
</evidence>
<sequence length="395" mass="45633">MLKFAKRQGTKSLKYDALGERFGRESLLPLWVADMDCCAPETVRQAIQQRVDHGIYGYSDRRLADNSKAAICSWLETRHEVQDLQLQDCRMYAGVMEALAVCIEVLCPKTEAVILNSPAYNCFYTALEASGRKILENYLAHDGKENYSIDLGLLEQQILDSPIKPRILLFCSPHNPVGKVWKERDIYELIRICQKYDLYLISDEIHSDLVYPGHKHLSILRQEFANLYDKIIMISAPSKTFNIPGLRSAYLISKNKTILQQLGKFCEQFQIGDISLSGHLALEACYSQEQSKVWLEELKQYLKQNRDLLHDYLKERFPELKHCKPEATYLYWVNCRSFLQGNPAALRKFFMDAGLALGWGELYHGNGWVRINFGCERALLEEALDKWNQAYLNLR</sequence>
<dbReference type="InterPro" id="IPR004839">
    <property type="entry name" value="Aminotransferase_I/II_large"/>
</dbReference>
<dbReference type="InterPro" id="IPR027619">
    <property type="entry name" value="C-S_lyase_PatB-like"/>
</dbReference>
<dbReference type="GO" id="GO:0016829">
    <property type="term" value="F:lyase activity"/>
    <property type="evidence" value="ECO:0007669"/>
    <property type="project" value="UniProtKB-KW"/>
</dbReference>
<dbReference type="Proteomes" id="UP001228690">
    <property type="component" value="Chromosome"/>
</dbReference>
<keyword evidence="8" id="KW-1185">Reference proteome</keyword>
<feature type="domain" description="Aminotransferase class I/classII large" evidence="6">
    <location>
        <begin position="40"/>
        <end position="385"/>
    </location>
</feature>
<protein>
    <recommendedName>
        <fullName evidence="2">cysteine-S-conjugate beta-lyase</fullName>
        <ecNumber evidence="2">4.4.1.13</ecNumber>
    </recommendedName>
</protein>
<evidence type="ECO:0000313" key="7">
    <source>
        <dbReference type="EMBL" id="WGK69861.1"/>
    </source>
</evidence>
<comment type="cofactor">
    <cofactor evidence="1">
        <name>pyridoxal 5'-phosphate</name>
        <dbReference type="ChEBI" id="CHEBI:597326"/>
    </cofactor>
</comment>
<evidence type="ECO:0000256" key="5">
    <source>
        <dbReference type="ARBA" id="ARBA00037974"/>
    </source>
</evidence>
<dbReference type="CDD" id="cd00609">
    <property type="entry name" value="AAT_like"/>
    <property type="match status" value="1"/>
</dbReference>
<dbReference type="InterPro" id="IPR015421">
    <property type="entry name" value="PyrdxlP-dep_Trfase_major"/>
</dbReference>
<comment type="similarity">
    <text evidence="5">Belongs to the class-II pyridoxal-phosphate-dependent aminotransferase family. MalY/PatB cystathionine beta-lyase subfamily.</text>
</comment>
<dbReference type="EC" id="4.4.1.13" evidence="2"/>
<dbReference type="InterPro" id="IPR051798">
    <property type="entry name" value="Class-II_PLP-Dep_Aminotrans"/>
</dbReference>
<organism evidence="7 8">
    <name type="scientific">Candidatus Haliotispira prima</name>
    <dbReference type="NCBI Taxonomy" id="3034016"/>
    <lineage>
        <taxon>Bacteria</taxon>
        <taxon>Pseudomonadati</taxon>
        <taxon>Spirochaetota</taxon>
        <taxon>Spirochaetia</taxon>
        <taxon>Spirochaetales</taxon>
        <taxon>Spirochaetaceae</taxon>
        <taxon>Candidatus Haliotispira</taxon>
    </lineage>
</organism>
<dbReference type="Gene3D" id="3.40.640.10">
    <property type="entry name" value="Type I PLP-dependent aspartate aminotransferase-like (Major domain)"/>
    <property type="match status" value="1"/>
</dbReference>
<dbReference type="SUPFAM" id="SSF53383">
    <property type="entry name" value="PLP-dependent transferases"/>
    <property type="match status" value="1"/>
</dbReference>
<dbReference type="RefSeq" id="WP_326928056.1">
    <property type="nucleotide sequence ID" value="NZ_CP123443.1"/>
</dbReference>
<dbReference type="PANTHER" id="PTHR43525">
    <property type="entry name" value="PROTEIN MALY"/>
    <property type="match status" value="1"/>
</dbReference>
<dbReference type="PANTHER" id="PTHR43525:SF1">
    <property type="entry name" value="PROTEIN MALY"/>
    <property type="match status" value="1"/>
</dbReference>
<dbReference type="EMBL" id="CP123443">
    <property type="protein sequence ID" value="WGK69861.1"/>
    <property type="molecule type" value="Genomic_DNA"/>
</dbReference>
<dbReference type="Gene3D" id="3.90.1150.10">
    <property type="entry name" value="Aspartate Aminotransferase, domain 1"/>
    <property type="match status" value="1"/>
</dbReference>
<evidence type="ECO:0000313" key="8">
    <source>
        <dbReference type="Proteomes" id="UP001228690"/>
    </source>
</evidence>
<dbReference type="NCBIfam" id="TIGR04350">
    <property type="entry name" value="C_S_lyase_PatB"/>
    <property type="match status" value="1"/>
</dbReference>
<dbReference type="InterPro" id="IPR015422">
    <property type="entry name" value="PyrdxlP-dep_Trfase_small"/>
</dbReference>
<name>A0ABY8MIL6_9SPIO</name>
<dbReference type="Pfam" id="PF00155">
    <property type="entry name" value="Aminotran_1_2"/>
    <property type="match status" value="1"/>
</dbReference>